<proteinExistence type="predicted"/>
<accession>A0A5J9VXM2</accession>
<evidence type="ECO:0000313" key="3">
    <source>
        <dbReference type="Proteomes" id="UP000324897"/>
    </source>
</evidence>
<gene>
    <name evidence="2" type="ORF">EJB05_14681</name>
</gene>
<keyword evidence="1" id="KW-0812">Transmembrane</keyword>
<protein>
    <submittedName>
        <fullName evidence="2">Uncharacterized protein</fullName>
    </submittedName>
</protein>
<feature type="transmembrane region" description="Helical" evidence="1">
    <location>
        <begin position="71"/>
        <end position="97"/>
    </location>
</feature>
<reference evidence="2 3" key="1">
    <citation type="journal article" date="2019" name="Sci. Rep.">
        <title>A high-quality genome of Eragrostis curvula grass provides insights into Poaceae evolution and supports new strategies to enhance forage quality.</title>
        <authorList>
            <person name="Carballo J."/>
            <person name="Santos B.A.C.M."/>
            <person name="Zappacosta D."/>
            <person name="Garbus I."/>
            <person name="Selva J.P."/>
            <person name="Gallo C.A."/>
            <person name="Diaz A."/>
            <person name="Albertini E."/>
            <person name="Caccamo M."/>
            <person name="Echenique V."/>
        </authorList>
    </citation>
    <scope>NUCLEOTIDE SEQUENCE [LARGE SCALE GENOMIC DNA]</scope>
    <source>
        <strain evidence="3">cv. Victoria</strain>
        <tissue evidence="2">Leaf</tissue>
    </source>
</reference>
<name>A0A5J9VXM2_9POAL</name>
<dbReference type="Proteomes" id="UP000324897">
    <property type="component" value="Chromosome 4"/>
</dbReference>
<evidence type="ECO:0000313" key="2">
    <source>
        <dbReference type="EMBL" id="TVU41182.1"/>
    </source>
</evidence>
<dbReference type="EMBL" id="RWGY01000007">
    <property type="protein sequence ID" value="TVU41182.1"/>
    <property type="molecule type" value="Genomic_DNA"/>
</dbReference>
<keyword evidence="1" id="KW-0472">Membrane</keyword>
<keyword evidence="3" id="KW-1185">Reference proteome</keyword>
<keyword evidence="1" id="KW-1133">Transmembrane helix</keyword>
<dbReference type="Gramene" id="TVU41182">
    <property type="protein sequence ID" value="TVU41182"/>
    <property type="gene ID" value="EJB05_14681"/>
</dbReference>
<dbReference type="AlphaFoldDB" id="A0A5J9VXM2"/>
<sequence>MSLRSLAGKLRGLLPGRAAASRAAVSDLEKLSSKPLATKGSEDGYETIMKRMQAETVRSREQFVRNRGKHIVIRVGTVASSLGFVWLATSSVAVALADADF</sequence>
<evidence type="ECO:0000256" key="1">
    <source>
        <dbReference type="SAM" id="Phobius"/>
    </source>
</evidence>
<comment type="caution">
    <text evidence="2">The sequence shown here is derived from an EMBL/GenBank/DDBJ whole genome shotgun (WGS) entry which is preliminary data.</text>
</comment>
<organism evidence="2 3">
    <name type="scientific">Eragrostis curvula</name>
    <name type="common">weeping love grass</name>
    <dbReference type="NCBI Taxonomy" id="38414"/>
    <lineage>
        <taxon>Eukaryota</taxon>
        <taxon>Viridiplantae</taxon>
        <taxon>Streptophyta</taxon>
        <taxon>Embryophyta</taxon>
        <taxon>Tracheophyta</taxon>
        <taxon>Spermatophyta</taxon>
        <taxon>Magnoliopsida</taxon>
        <taxon>Liliopsida</taxon>
        <taxon>Poales</taxon>
        <taxon>Poaceae</taxon>
        <taxon>PACMAD clade</taxon>
        <taxon>Chloridoideae</taxon>
        <taxon>Eragrostideae</taxon>
        <taxon>Eragrostidinae</taxon>
        <taxon>Eragrostis</taxon>
    </lineage>
</organism>